<dbReference type="SUPFAM" id="SSF159042">
    <property type="entry name" value="Plus3-like"/>
    <property type="match status" value="1"/>
</dbReference>
<dbReference type="InterPro" id="IPR013083">
    <property type="entry name" value="Znf_RING/FYVE/PHD"/>
</dbReference>
<evidence type="ECO:0000256" key="2">
    <source>
        <dbReference type="ARBA" id="ARBA00022723"/>
    </source>
</evidence>
<keyword evidence="3" id="KW-0863">Zinc-finger</keyword>
<dbReference type="AlphaFoldDB" id="A0A371E383"/>
<dbReference type="Gene3D" id="3.90.70.200">
    <property type="entry name" value="Plus-3 domain"/>
    <property type="match status" value="1"/>
</dbReference>
<protein>
    <submittedName>
        <fullName evidence="7">Zinc finger CCCH domain-containing protein 19</fullName>
    </submittedName>
</protein>
<comment type="similarity">
    <text evidence="1">Belongs to the MDM2/MDM4 family.</text>
</comment>
<dbReference type="InterPro" id="IPR058668">
    <property type="entry name" value="NERD_dom"/>
</dbReference>
<dbReference type="SUPFAM" id="SSF47592">
    <property type="entry name" value="SWIB/MDM2 domain"/>
    <property type="match status" value="1"/>
</dbReference>
<evidence type="ECO:0000256" key="4">
    <source>
        <dbReference type="ARBA" id="ARBA00022833"/>
    </source>
</evidence>
<dbReference type="InterPro" id="IPR004343">
    <property type="entry name" value="Plus-3_dom"/>
</dbReference>
<evidence type="ECO:0000313" key="7">
    <source>
        <dbReference type="EMBL" id="RDX60494.1"/>
    </source>
</evidence>
<dbReference type="InterPro" id="IPR055198">
    <property type="entry name" value="NSD_PHD"/>
</dbReference>
<dbReference type="CDD" id="cd15568">
    <property type="entry name" value="PHD5_NSD"/>
    <property type="match status" value="1"/>
</dbReference>
<dbReference type="SUPFAM" id="SSF57903">
    <property type="entry name" value="FYVE/PHD zinc finger"/>
    <property type="match status" value="1"/>
</dbReference>
<feature type="non-terminal residue" evidence="7">
    <location>
        <position position="1"/>
    </location>
</feature>
<dbReference type="PROSITE" id="PS51360">
    <property type="entry name" value="PLUS3"/>
    <property type="match status" value="1"/>
</dbReference>
<evidence type="ECO:0000256" key="1">
    <source>
        <dbReference type="ARBA" id="ARBA00005803"/>
    </source>
</evidence>
<dbReference type="GO" id="GO:0008270">
    <property type="term" value="F:zinc ion binding"/>
    <property type="evidence" value="ECO:0007669"/>
    <property type="project" value="UniProtKB-KW"/>
</dbReference>
<comment type="caution">
    <text evidence="7">The sequence shown here is derived from an EMBL/GenBank/DDBJ whole genome shotgun (WGS) entry which is preliminary data.</text>
</comment>
<dbReference type="PANTHER" id="PTHR46851">
    <property type="entry name" value="OS01G0884500 PROTEIN"/>
    <property type="match status" value="1"/>
</dbReference>
<dbReference type="InterPro" id="IPR045894">
    <property type="entry name" value="At5g08430-like"/>
</dbReference>
<evidence type="ECO:0000256" key="3">
    <source>
        <dbReference type="ARBA" id="ARBA00022771"/>
    </source>
</evidence>
<dbReference type="STRING" id="157652.A0A371E383"/>
<keyword evidence="4" id="KW-0862">Zinc</keyword>
<gene>
    <name evidence="7" type="primary">NERD</name>
    <name evidence="7" type="ORF">CR513_61361</name>
</gene>
<sequence>MADNREKDKTIICLDEEEEEQQHQQQQRGEEWCFECKDGGQLIICDHQKCGKVYHPHCVGKDDSFFDTVKFWLCGRHFCDDCNEPPRFYCLGCPNALCKKCASASSEFFLVRGVKGLCIDCLDLVEIIEENLDHDSEGNKITLDDRETYECLFKEYWEIIKVKEGLSSDGILDARSNYKKGKRKLHCKKFSYGEEEKQNDSMSWDSDEGYKPAKRKRYNSEKFVGWGSKPLISFLAFIGKYETEPLTIWAVSSLIHEYIKENNLHHPKYKGKFLPDERLFPIFRKKVMSKCQIYPLLECHFAKKLDDSDVEKNDDQIKNIYTDKPLNDQTTSLQSRLSSLIGKPPLKKGDFFIKRSRFASINTNNINLIYLKRSLVLELSKQPETFMGKVVGTFVRAKVDSNDSRQRKSHHLVRVLGVVFDERSNGTLLQVAFMAKAIPISELSDEEFTEQECEDLRQKVKFSLLPKLTVVEVEEKAKSLHEDITKHSIRTRLVYLQNRIDRANLRGRNEKLEQSWKQEQPLRCMASVQPELIEAKCDDSEDEELDTHT</sequence>
<dbReference type="Proteomes" id="UP000257109">
    <property type="component" value="Unassembled WGS sequence"/>
</dbReference>
<accession>A0A371E383</accession>
<dbReference type="InterPro" id="IPR036128">
    <property type="entry name" value="Plus3-like_sf"/>
</dbReference>
<dbReference type="InterPro" id="IPR019786">
    <property type="entry name" value="Zinc_finger_PHD-type_CS"/>
</dbReference>
<proteinExistence type="inferred from homology"/>
<dbReference type="InterPro" id="IPR011011">
    <property type="entry name" value="Znf_FYVE_PHD"/>
</dbReference>
<dbReference type="Pfam" id="PF22908">
    <property type="entry name" value="PHD_NSD"/>
    <property type="match status" value="1"/>
</dbReference>
<evidence type="ECO:0000259" key="5">
    <source>
        <dbReference type="PROSITE" id="PS51360"/>
    </source>
</evidence>
<reference evidence="7" key="1">
    <citation type="submission" date="2018-05" db="EMBL/GenBank/DDBJ databases">
        <title>Draft genome of Mucuna pruriens seed.</title>
        <authorList>
            <person name="Nnadi N.E."/>
            <person name="Vos R."/>
            <person name="Hasami M.H."/>
            <person name="Devisetty U.K."/>
            <person name="Aguiy J.C."/>
        </authorList>
    </citation>
    <scope>NUCLEOTIDE SEQUENCE [LARGE SCALE GENOMIC DNA]</scope>
    <source>
        <strain evidence="7">JCA_2017</strain>
    </source>
</reference>
<evidence type="ECO:0000313" key="8">
    <source>
        <dbReference type="Proteomes" id="UP000257109"/>
    </source>
</evidence>
<dbReference type="Gene3D" id="1.10.245.10">
    <property type="entry name" value="SWIB/MDM2 domain"/>
    <property type="match status" value="1"/>
</dbReference>
<dbReference type="InterPro" id="IPR001965">
    <property type="entry name" value="Znf_PHD"/>
</dbReference>
<evidence type="ECO:0000259" key="6">
    <source>
        <dbReference type="PROSITE" id="PS51925"/>
    </source>
</evidence>
<dbReference type="OrthoDB" id="1870062at2759"/>
<feature type="domain" description="DM2" evidence="6">
    <location>
        <begin position="223"/>
        <end position="303"/>
    </location>
</feature>
<keyword evidence="8" id="KW-1185">Reference proteome</keyword>
<dbReference type="EMBL" id="QJKJ01016829">
    <property type="protein sequence ID" value="RDX60494.1"/>
    <property type="molecule type" value="Genomic_DNA"/>
</dbReference>
<dbReference type="GO" id="GO:0003677">
    <property type="term" value="F:DNA binding"/>
    <property type="evidence" value="ECO:0007669"/>
    <property type="project" value="InterPro"/>
</dbReference>
<organism evidence="7 8">
    <name type="scientific">Mucuna pruriens</name>
    <name type="common">Velvet bean</name>
    <name type="synonym">Dolichos pruriens</name>
    <dbReference type="NCBI Taxonomy" id="157652"/>
    <lineage>
        <taxon>Eukaryota</taxon>
        <taxon>Viridiplantae</taxon>
        <taxon>Streptophyta</taxon>
        <taxon>Embryophyta</taxon>
        <taxon>Tracheophyta</taxon>
        <taxon>Spermatophyta</taxon>
        <taxon>Magnoliopsida</taxon>
        <taxon>eudicotyledons</taxon>
        <taxon>Gunneridae</taxon>
        <taxon>Pentapetalae</taxon>
        <taxon>rosids</taxon>
        <taxon>fabids</taxon>
        <taxon>Fabales</taxon>
        <taxon>Fabaceae</taxon>
        <taxon>Papilionoideae</taxon>
        <taxon>50 kb inversion clade</taxon>
        <taxon>NPAAA clade</taxon>
        <taxon>indigoferoid/millettioid clade</taxon>
        <taxon>Phaseoleae</taxon>
        <taxon>Mucuna</taxon>
    </lineage>
</organism>
<dbReference type="Pfam" id="PF25980">
    <property type="entry name" value="NERD_plant"/>
    <property type="match status" value="1"/>
</dbReference>
<name>A0A371E383_MUCPR</name>
<dbReference type="SMART" id="SM00249">
    <property type="entry name" value="PHD"/>
    <property type="match status" value="1"/>
</dbReference>
<dbReference type="InterPro" id="IPR001876">
    <property type="entry name" value="Znf_RanBP2"/>
</dbReference>
<keyword evidence="2" id="KW-0479">Metal-binding</keyword>
<dbReference type="PROSITE" id="PS01358">
    <property type="entry name" value="ZF_RANBP2_1"/>
    <property type="match status" value="1"/>
</dbReference>
<dbReference type="CDD" id="cd10567">
    <property type="entry name" value="SWIB-MDM2_like"/>
    <property type="match status" value="1"/>
</dbReference>
<dbReference type="PROSITE" id="PS01359">
    <property type="entry name" value="ZF_PHD_1"/>
    <property type="match status" value="1"/>
</dbReference>
<dbReference type="SMART" id="SM00719">
    <property type="entry name" value="Plus3"/>
    <property type="match status" value="1"/>
</dbReference>
<feature type="domain" description="Plus3" evidence="5">
    <location>
        <begin position="360"/>
        <end position="485"/>
    </location>
</feature>
<dbReference type="InterPro" id="IPR036885">
    <property type="entry name" value="SWIB_MDM2_dom_sf"/>
</dbReference>
<dbReference type="PANTHER" id="PTHR46851:SF22">
    <property type="entry name" value="ZINC ION BINDING _ DNA BINDING PROTEIN"/>
    <property type="match status" value="1"/>
</dbReference>
<dbReference type="PROSITE" id="PS51925">
    <property type="entry name" value="SWIB_MDM2"/>
    <property type="match status" value="1"/>
</dbReference>
<dbReference type="Gene3D" id="3.30.40.10">
    <property type="entry name" value="Zinc/RING finger domain, C3HC4 (zinc finger)"/>
    <property type="match status" value="1"/>
</dbReference>
<dbReference type="Pfam" id="PF02201">
    <property type="entry name" value="SWIB"/>
    <property type="match status" value="1"/>
</dbReference>
<dbReference type="Pfam" id="PF03126">
    <property type="entry name" value="Plus-3"/>
    <property type="match status" value="1"/>
</dbReference>
<dbReference type="InterPro" id="IPR003121">
    <property type="entry name" value="SWIB_MDM2_domain"/>
</dbReference>